<sequence length="11" mass="1417">MFEKQFGCWIQ</sequence>
<evidence type="ECO:0000313" key="1">
    <source>
        <dbReference type="Proteomes" id="UP000887565"/>
    </source>
</evidence>
<keyword evidence="1" id="KW-1185">Reference proteome</keyword>
<evidence type="ECO:0000313" key="2">
    <source>
        <dbReference type="WBParaSite" id="nRc.2.0.1.t18703-RA"/>
    </source>
</evidence>
<accession>A0A915IXZ5</accession>
<dbReference type="WBParaSite" id="nRc.2.0.1.t18703-RA">
    <property type="protein sequence ID" value="nRc.2.0.1.t18703-RA"/>
    <property type="gene ID" value="nRc.2.0.1.g18703"/>
</dbReference>
<proteinExistence type="predicted"/>
<dbReference type="Proteomes" id="UP000887565">
    <property type="component" value="Unplaced"/>
</dbReference>
<name>A0A915IXZ5_ROMCU</name>
<organism evidence="1 2">
    <name type="scientific">Romanomermis culicivorax</name>
    <name type="common">Nematode worm</name>
    <dbReference type="NCBI Taxonomy" id="13658"/>
    <lineage>
        <taxon>Eukaryota</taxon>
        <taxon>Metazoa</taxon>
        <taxon>Ecdysozoa</taxon>
        <taxon>Nematoda</taxon>
        <taxon>Enoplea</taxon>
        <taxon>Dorylaimia</taxon>
        <taxon>Mermithida</taxon>
        <taxon>Mermithoidea</taxon>
        <taxon>Mermithidae</taxon>
        <taxon>Romanomermis</taxon>
    </lineage>
</organism>
<protein>
    <submittedName>
        <fullName evidence="2">Uncharacterized protein</fullName>
    </submittedName>
</protein>
<reference evidence="2" key="1">
    <citation type="submission" date="2022-11" db="UniProtKB">
        <authorList>
            <consortium name="WormBaseParasite"/>
        </authorList>
    </citation>
    <scope>IDENTIFICATION</scope>
</reference>